<keyword evidence="1" id="KW-0472">Membrane</keyword>
<dbReference type="CDD" id="cd16386">
    <property type="entry name" value="TcpC_N"/>
    <property type="match status" value="1"/>
</dbReference>
<comment type="caution">
    <text evidence="2">The sequence shown here is derived from an EMBL/GenBank/DDBJ whole genome shotgun (WGS) entry which is preliminary data.</text>
</comment>
<keyword evidence="1" id="KW-0812">Transmembrane</keyword>
<dbReference type="AlphaFoldDB" id="A0A139P6K8"/>
<dbReference type="Pfam" id="PF12642">
    <property type="entry name" value="TpcC"/>
    <property type="match status" value="1"/>
</dbReference>
<evidence type="ECO:0000313" key="3">
    <source>
        <dbReference type="Proteomes" id="UP000070497"/>
    </source>
</evidence>
<evidence type="ECO:0000313" key="2">
    <source>
        <dbReference type="EMBL" id="KXT83504.1"/>
    </source>
</evidence>
<dbReference type="Proteomes" id="UP000070497">
    <property type="component" value="Unassembled WGS sequence"/>
</dbReference>
<evidence type="ECO:0008006" key="4">
    <source>
        <dbReference type="Google" id="ProtNLM"/>
    </source>
</evidence>
<dbReference type="Gene3D" id="3.10.450.540">
    <property type="match status" value="2"/>
</dbReference>
<sequence>MRNFELKKPRKVKQKQIKMKKISQKRSNQIFLFGLAFFVFLCGLTIFISMKTAVKVNERLSNTAVVETKKETDRTLEQFLDGYVSRYFTYNSQAGSSDDDVSKLNNYYGSVPDVKNQGQLKQEMSVVSARMLTAKDGVAVYRVIYDTKKDDKSQRVGIEFSIPYGEKDGKYYVSGLPWFSPVSDFKADGVEKSSMVSLVAKDDMEEGRRKKLISFLELFFKNYTTSQANLDLISKDIKSIGGATFKSLDYSYFKEKDGKILAYVQVTFEVAGTTHSENFSFELREDKDSYFVEKMDHTIPLDYNKKDDEGE</sequence>
<dbReference type="InterPro" id="IPR024735">
    <property type="entry name" value="TcpC"/>
</dbReference>
<dbReference type="RefSeq" id="WP_061417864.1">
    <property type="nucleotide sequence ID" value="NZ_KQ969337.1"/>
</dbReference>
<reference evidence="2 3" key="1">
    <citation type="submission" date="2016-01" db="EMBL/GenBank/DDBJ databases">
        <title>Highly variable Streptococcus oralis are common among viridans streptococci isolated from primates.</title>
        <authorList>
            <person name="Denapaite D."/>
            <person name="Rieger M."/>
            <person name="Koendgen S."/>
            <person name="Brueckner R."/>
            <person name="Ochigava I."/>
            <person name="Kappeler P."/>
            <person name="Maetz-Rensing K."/>
            <person name="Leendertz F."/>
            <person name="Hakenbeck R."/>
        </authorList>
    </citation>
    <scope>NUCLEOTIDE SEQUENCE [LARGE SCALE GENOMIC DNA]</scope>
    <source>
        <strain evidence="2 3">DD14</strain>
    </source>
</reference>
<feature type="transmembrane region" description="Helical" evidence="1">
    <location>
        <begin position="30"/>
        <end position="50"/>
    </location>
</feature>
<accession>A0A139P6K8</accession>
<name>A0A139P6K8_STROR</name>
<protein>
    <recommendedName>
        <fullName evidence="4">Transposon protein</fullName>
    </recommendedName>
</protein>
<organism evidence="2 3">
    <name type="scientific">Streptococcus oralis</name>
    <dbReference type="NCBI Taxonomy" id="1303"/>
    <lineage>
        <taxon>Bacteria</taxon>
        <taxon>Bacillati</taxon>
        <taxon>Bacillota</taxon>
        <taxon>Bacilli</taxon>
        <taxon>Lactobacillales</taxon>
        <taxon>Streptococcaceae</taxon>
        <taxon>Streptococcus</taxon>
    </lineage>
</organism>
<dbReference type="InterPro" id="IPR035628">
    <property type="entry name" value="TcpC_C"/>
</dbReference>
<keyword evidence="1" id="KW-1133">Transmembrane helix</keyword>
<gene>
    <name evidence="2" type="ORF">SORDD14_00459</name>
</gene>
<proteinExistence type="predicted"/>
<dbReference type="PATRIC" id="fig|1303.77.peg.527"/>
<dbReference type="CDD" id="cd16428">
    <property type="entry name" value="TcpC_C"/>
    <property type="match status" value="1"/>
</dbReference>
<dbReference type="EMBL" id="LQRI01000086">
    <property type="protein sequence ID" value="KXT83504.1"/>
    <property type="molecule type" value="Genomic_DNA"/>
</dbReference>
<evidence type="ECO:0000256" key="1">
    <source>
        <dbReference type="SAM" id="Phobius"/>
    </source>
</evidence>